<keyword evidence="3" id="KW-0804">Transcription</keyword>
<accession>A0A2U1BBH1</accession>
<dbReference type="InterPro" id="IPR000524">
    <property type="entry name" value="Tscrpt_reg_HTH_GntR"/>
</dbReference>
<dbReference type="Pfam" id="PF00392">
    <property type="entry name" value="GntR"/>
    <property type="match status" value="1"/>
</dbReference>
<comment type="caution">
    <text evidence="5">The sequence shown here is derived from an EMBL/GenBank/DDBJ whole genome shotgun (WGS) entry which is preliminary data.</text>
</comment>
<dbReference type="Gene3D" id="3.40.50.2300">
    <property type="match status" value="2"/>
</dbReference>
<evidence type="ECO:0000259" key="4">
    <source>
        <dbReference type="PROSITE" id="PS50949"/>
    </source>
</evidence>
<evidence type="ECO:0000313" key="6">
    <source>
        <dbReference type="Proteomes" id="UP000245959"/>
    </source>
</evidence>
<dbReference type="PROSITE" id="PS50949">
    <property type="entry name" value="HTH_GNTR"/>
    <property type="match status" value="1"/>
</dbReference>
<dbReference type="InterPro" id="IPR046335">
    <property type="entry name" value="LacI/GalR-like_sensor"/>
</dbReference>
<dbReference type="InterPro" id="IPR036390">
    <property type="entry name" value="WH_DNA-bd_sf"/>
</dbReference>
<organism evidence="5 6">
    <name type="scientific">Victivallis vadensis</name>
    <dbReference type="NCBI Taxonomy" id="172901"/>
    <lineage>
        <taxon>Bacteria</taxon>
        <taxon>Pseudomonadati</taxon>
        <taxon>Lentisphaerota</taxon>
        <taxon>Lentisphaeria</taxon>
        <taxon>Victivallales</taxon>
        <taxon>Victivallaceae</taxon>
        <taxon>Victivallis</taxon>
    </lineage>
</organism>
<dbReference type="SMART" id="SM00345">
    <property type="entry name" value="HTH_GNTR"/>
    <property type="match status" value="1"/>
</dbReference>
<dbReference type="SUPFAM" id="SSF53822">
    <property type="entry name" value="Periplasmic binding protein-like I"/>
    <property type="match status" value="1"/>
</dbReference>
<evidence type="ECO:0000313" key="5">
    <source>
        <dbReference type="EMBL" id="PVY46010.1"/>
    </source>
</evidence>
<name>A0A2U1BBH1_9BACT</name>
<dbReference type="GO" id="GO:0003700">
    <property type="term" value="F:DNA-binding transcription factor activity"/>
    <property type="evidence" value="ECO:0007669"/>
    <property type="project" value="InterPro"/>
</dbReference>
<gene>
    <name evidence="5" type="ORF">C8D82_101209</name>
</gene>
<dbReference type="PANTHER" id="PTHR30146:SF109">
    <property type="entry name" value="HTH-TYPE TRANSCRIPTIONAL REGULATOR GALS"/>
    <property type="match status" value="1"/>
</dbReference>
<dbReference type="EMBL" id="QEKH01000001">
    <property type="protein sequence ID" value="PVY46010.1"/>
    <property type="molecule type" value="Genomic_DNA"/>
</dbReference>
<dbReference type="InterPro" id="IPR036388">
    <property type="entry name" value="WH-like_DNA-bd_sf"/>
</dbReference>
<keyword evidence="6" id="KW-1185">Reference proteome</keyword>
<dbReference type="AlphaFoldDB" id="A0A2U1BBH1"/>
<evidence type="ECO:0000256" key="3">
    <source>
        <dbReference type="ARBA" id="ARBA00023163"/>
    </source>
</evidence>
<dbReference type="Proteomes" id="UP000245959">
    <property type="component" value="Unassembled WGS sequence"/>
</dbReference>
<reference evidence="5 6" key="1">
    <citation type="submission" date="2018-04" db="EMBL/GenBank/DDBJ databases">
        <title>Genomic Encyclopedia of Type Strains, Phase IV (KMG-IV): sequencing the most valuable type-strain genomes for metagenomic binning, comparative biology and taxonomic classification.</title>
        <authorList>
            <person name="Goeker M."/>
        </authorList>
    </citation>
    <scope>NUCLEOTIDE SEQUENCE [LARGE SCALE GENOMIC DNA]</scope>
    <source>
        <strain evidence="5 6">DSM 14823</strain>
    </source>
</reference>
<dbReference type="GO" id="GO:0000976">
    <property type="term" value="F:transcription cis-regulatory region binding"/>
    <property type="evidence" value="ECO:0007669"/>
    <property type="project" value="TreeGrafter"/>
</dbReference>
<dbReference type="SUPFAM" id="SSF46785">
    <property type="entry name" value="Winged helix' DNA-binding domain"/>
    <property type="match status" value="1"/>
</dbReference>
<dbReference type="Gene3D" id="1.10.10.10">
    <property type="entry name" value="Winged helix-like DNA-binding domain superfamily/Winged helix DNA-binding domain"/>
    <property type="match status" value="1"/>
</dbReference>
<dbReference type="PRINTS" id="PR00035">
    <property type="entry name" value="HTHGNTR"/>
</dbReference>
<dbReference type="PANTHER" id="PTHR30146">
    <property type="entry name" value="LACI-RELATED TRANSCRIPTIONAL REPRESSOR"/>
    <property type="match status" value="1"/>
</dbReference>
<dbReference type="InterPro" id="IPR028082">
    <property type="entry name" value="Peripla_BP_I"/>
</dbReference>
<evidence type="ECO:0000256" key="2">
    <source>
        <dbReference type="ARBA" id="ARBA00023125"/>
    </source>
</evidence>
<dbReference type="CDD" id="cd06267">
    <property type="entry name" value="PBP1_LacI_sugar_binding-like"/>
    <property type="match status" value="1"/>
</dbReference>
<evidence type="ECO:0000256" key="1">
    <source>
        <dbReference type="ARBA" id="ARBA00023015"/>
    </source>
</evidence>
<feature type="domain" description="HTH gntR-type" evidence="4">
    <location>
        <begin position="4"/>
        <end position="72"/>
    </location>
</feature>
<dbReference type="CDD" id="cd07377">
    <property type="entry name" value="WHTH_GntR"/>
    <property type="match status" value="1"/>
</dbReference>
<dbReference type="Pfam" id="PF13377">
    <property type="entry name" value="Peripla_BP_3"/>
    <property type="match status" value="1"/>
</dbReference>
<protein>
    <submittedName>
        <fullName evidence="5">DNA-binding LacI/PurR family transcriptional regulator</fullName>
    </submittedName>
</protein>
<keyword evidence="2 5" id="KW-0238">DNA-binding</keyword>
<dbReference type="GeneID" id="78293739"/>
<dbReference type="RefSeq" id="WP_116882400.1">
    <property type="nucleotide sequence ID" value="NZ_CAJKCJ010000054.1"/>
</dbReference>
<proteinExistence type="predicted"/>
<sequence length="382" mass="43135">MKYNSKAVRLSDVIVRDIWEGRFDGAKYLPGEDVLAREYEVSRTTIRRVLDILNREGVLIKEPNRGSLINPDLKSRLSVEELSAGTLPPEKITLGAVWAGFPDAMTIGISDGIKAYAAEAGIGFHLFQNVEGHAKVLEELAHVNELAVSGIVVLPYNFDGYAEALRKLAARDFPLVCVDRPVKGLELSCIEVDNAGGVYRAVVKMLVEFRRPVYYLGAEPENDTQRLRYEGYCRAMNDGGFDREVEKCTCFYPSTDNRPEFWPVEKKQEPPYRAALEFLRRVERPVSIMAMNDYVARGIYRAAEELKLKIGRDVMVFGFDDLPLASCLECPLSSVRQPRREIGYEAAKLLHERIMGKVSRPVTKCLPVELIERESSRLADKR</sequence>
<keyword evidence="1" id="KW-0805">Transcription regulation</keyword>